<sequence length="213" mass="22685">MPPLHDPPQHDSLVWYVSYGSNMNAQRLDCYLRGGRPEGALITYTGARDGTPPRASAGVMLPGRLRFASRSAVWGGSMAFYDHHSPGPTAARAYLLTAQQFVDVAAQEMHREPSTDDLLEEVVRSGVPGGSFTAGPGHYETLLNVGEREGRPMLTFTAPAGARELEPGLPVPAYLSMLTEGLAQGHGWDPAACTDYFARCGAFTADAAPAPAV</sequence>
<protein>
    <submittedName>
        <fullName evidence="1">Histone deacetylase</fullName>
    </submittedName>
</protein>
<reference evidence="1 2" key="1">
    <citation type="submission" date="2024-09" db="EMBL/GenBank/DDBJ databases">
        <authorList>
            <person name="Sun Q."/>
            <person name="Mori K."/>
        </authorList>
    </citation>
    <scope>NUCLEOTIDE SEQUENCE [LARGE SCALE GENOMIC DNA]</scope>
    <source>
        <strain evidence="1 2">CICC 10874</strain>
    </source>
</reference>
<proteinExistence type="predicted"/>
<dbReference type="Gene3D" id="3.10.490.10">
    <property type="entry name" value="Gamma-glutamyl cyclotransferase-like"/>
    <property type="match status" value="1"/>
</dbReference>
<organism evidence="1 2">
    <name type="scientific">Brachybacterium hainanense</name>
    <dbReference type="NCBI Taxonomy" id="1541174"/>
    <lineage>
        <taxon>Bacteria</taxon>
        <taxon>Bacillati</taxon>
        <taxon>Actinomycetota</taxon>
        <taxon>Actinomycetes</taxon>
        <taxon>Micrococcales</taxon>
        <taxon>Dermabacteraceae</taxon>
        <taxon>Brachybacterium</taxon>
    </lineage>
</organism>
<keyword evidence="2" id="KW-1185">Reference proteome</keyword>
<dbReference type="EMBL" id="JBHLSV010000001">
    <property type="protein sequence ID" value="MFC0672427.1"/>
    <property type="molecule type" value="Genomic_DNA"/>
</dbReference>
<gene>
    <name evidence="1" type="ORF">ACFFF6_00500</name>
</gene>
<evidence type="ECO:0000313" key="1">
    <source>
        <dbReference type="EMBL" id="MFC0672427.1"/>
    </source>
</evidence>
<name>A0ABV6R615_9MICO</name>
<accession>A0ABV6R615</accession>
<dbReference type="Proteomes" id="UP001589793">
    <property type="component" value="Unassembled WGS sequence"/>
</dbReference>
<dbReference type="RefSeq" id="WP_376977212.1">
    <property type="nucleotide sequence ID" value="NZ_JBHLSV010000001.1"/>
</dbReference>
<comment type="caution">
    <text evidence="1">The sequence shown here is derived from an EMBL/GenBank/DDBJ whole genome shotgun (WGS) entry which is preliminary data.</text>
</comment>
<evidence type="ECO:0000313" key="2">
    <source>
        <dbReference type="Proteomes" id="UP001589793"/>
    </source>
</evidence>